<dbReference type="Proteomes" id="UP000051307">
    <property type="component" value="Unassembled WGS sequence"/>
</dbReference>
<proteinExistence type="predicted"/>
<gene>
    <name evidence="2" type="ORF">FC59_GL000007</name>
</gene>
<dbReference type="OrthoDB" id="3173306at2"/>
<dbReference type="AlphaFoldDB" id="A0A0R1VL10"/>
<reference evidence="2 3" key="1">
    <citation type="journal article" date="2015" name="Genome Announc.">
        <title>Expanding the biotechnology potential of lactobacilli through comparative genomics of 213 strains and associated genera.</title>
        <authorList>
            <person name="Sun Z."/>
            <person name="Harris H.M."/>
            <person name="McCann A."/>
            <person name="Guo C."/>
            <person name="Argimon S."/>
            <person name="Zhang W."/>
            <person name="Yang X."/>
            <person name="Jeffery I.B."/>
            <person name="Cooney J.C."/>
            <person name="Kagawa T.F."/>
            <person name="Liu W."/>
            <person name="Song Y."/>
            <person name="Salvetti E."/>
            <person name="Wrobel A."/>
            <person name="Rasinkangas P."/>
            <person name="Parkhill J."/>
            <person name="Rea M.C."/>
            <person name="O'Sullivan O."/>
            <person name="Ritari J."/>
            <person name="Douillard F.P."/>
            <person name="Paul Ross R."/>
            <person name="Yang R."/>
            <person name="Briner A.E."/>
            <person name="Felis G.E."/>
            <person name="de Vos W.M."/>
            <person name="Barrangou R."/>
            <person name="Klaenhammer T.R."/>
            <person name="Caufield P.W."/>
            <person name="Cui Y."/>
            <person name="Zhang H."/>
            <person name="O'Toole P.W."/>
        </authorList>
    </citation>
    <scope>NUCLEOTIDE SEQUENCE [LARGE SCALE GENOMIC DNA]</scope>
    <source>
        <strain evidence="2 3">DSM 16761</strain>
    </source>
</reference>
<dbReference type="Pfam" id="PF23343">
    <property type="entry name" value="REP_ORF2-G2P"/>
    <property type="match status" value="1"/>
</dbReference>
<dbReference type="InterPro" id="IPR056906">
    <property type="entry name" value="ORF2/G2P_dom"/>
</dbReference>
<evidence type="ECO:0000259" key="1">
    <source>
        <dbReference type="Pfam" id="PF23343"/>
    </source>
</evidence>
<evidence type="ECO:0000313" key="2">
    <source>
        <dbReference type="EMBL" id="KRM06330.1"/>
    </source>
</evidence>
<dbReference type="RefSeq" id="WP_025015612.1">
    <property type="nucleotide sequence ID" value="NZ_AZFU01000007.1"/>
</dbReference>
<name>A0A0R1VL10_9LACO</name>
<protein>
    <recommendedName>
        <fullName evidence="1">Replication-associated protein ORF2/G2P domain-containing protein</fullName>
    </recommendedName>
</protein>
<organism evidence="2 3">
    <name type="scientific">Lactobacillus kitasatonis DSM 16761 = JCM 1039</name>
    <dbReference type="NCBI Taxonomy" id="1423767"/>
    <lineage>
        <taxon>Bacteria</taxon>
        <taxon>Bacillati</taxon>
        <taxon>Bacillota</taxon>
        <taxon>Bacilli</taxon>
        <taxon>Lactobacillales</taxon>
        <taxon>Lactobacillaceae</taxon>
        <taxon>Lactobacillus</taxon>
    </lineage>
</organism>
<dbReference type="PATRIC" id="fig|1423767.3.peg.9"/>
<dbReference type="EMBL" id="AZFU01000007">
    <property type="protein sequence ID" value="KRM06330.1"/>
    <property type="molecule type" value="Genomic_DNA"/>
</dbReference>
<comment type="caution">
    <text evidence="2">The sequence shown here is derived from an EMBL/GenBank/DDBJ whole genome shotgun (WGS) entry which is preliminary data.</text>
</comment>
<sequence>MQKKSKNAIKNDQVVSAYHYGDTIEMSTALGTNPVMRKVNKDEMVNIVTGEIKTIKHVVNRADPKNYESLRSTFKRLKRLIGANFAGGLSELWITLTYRDSPMTDSKRLYDDFKRLIRRLRRITGKDLAYIVVIEPQASGSLHAHLLLKTCDRSRLYIANSDLATAWGQGFVNVRRLSDADNVSAYVMAYLTDVDLNNLDGDLNHKDKTKKIIKGGRLSLYPIGMQIYRRSRKGIVQPTRIIATKQDVKDDFDLADSDYYRSFDVKNGDDTYQIKTEYYSISKAKIKKALSKINKK</sequence>
<accession>A0A0R1VL10</accession>
<evidence type="ECO:0000313" key="3">
    <source>
        <dbReference type="Proteomes" id="UP000051307"/>
    </source>
</evidence>
<feature type="domain" description="Replication-associated protein ORF2/G2P" evidence="1">
    <location>
        <begin position="92"/>
        <end position="193"/>
    </location>
</feature>
<dbReference type="eggNOG" id="ENOG5032XFG">
    <property type="taxonomic scope" value="Bacteria"/>
</dbReference>